<dbReference type="InterPro" id="IPR038732">
    <property type="entry name" value="HpyO/CreE_NAD-binding"/>
</dbReference>
<comment type="caution">
    <text evidence="2">The sequence shown here is derived from an EMBL/GenBank/DDBJ whole genome shotgun (WGS) entry which is preliminary data.</text>
</comment>
<sequence length="486" mass="56271">MKIAIVGFALSGFSFLKEILDKKKNDNLQIDIYEKRNELPVGLPYENDSLVKLLNVDSTEMVYPPCKRDDFPKWMDKHGKKLDPEEKMAPRVYFGEYLKDMAKAYLKDPSINIINEEVTEINVSFSEGEESYQIVSENHNNNYDLVFLATGATCYNDPYKLKGEKNYIENPYPLEEKLKDIPNDKSIAILGTSASSTDVFRYLNEKKNLDKTINFFTGENEYKIVDIPYEGNIYDYYTPNQEWIDDKLRADSRIKLDCLLDTVRDDFKKAGYELEYAYNTYKDHTLDLSRKAIRENDQALAFTEDYFIQFTLYIADLVNYMNPVDRKKYMDEYYHYLAFLGGKTPYNSMKLLVDAYDKDKIDIITNSESVSKNEDGSFALVGDKEKLADIVINCTGFDLDLDSLSKKIPLYESLYKNEMVMADEDNKGIAVTWPRCSPLSKKYGYLKNLFISGMIITNTDLDNNDARCIQKTAMRIADIVVDEYEL</sequence>
<dbReference type="eggNOG" id="COG4529">
    <property type="taxonomic scope" value="Bacteria"/>
</dbReference>
<accession>F0GVV6</accession>
<evidence type="ECO:0000313" key="3">
    <source>
        <dbReference type="Proteomes" id="UP000005286"/>
    </source>
</evidence>
<dbReference type="Proteomes" id="UP000005286">
    <property type="component" value="Unassembled WGS sequence"/>
</dbReference>
<dbReference type="Gene3D" id="3.50.50.60">
    <property type="entry name" value="FAD/NAD(P)-binding domain"/>
    <property type="match status" value="1"/>
</dbReference>
<dbReference type="Pfam" id="PF13454">
    <property type="entry name" value="NAD_binding_9"/>
    <property type="match status" value="1"/>
</dbReference>
<dbReference type="RefSeq" id="WP_004834936.1">
    <property type="nucleotide sequence ID" value="NZ_AEXM01000024.1"/>
</dbReference>
<organism evidence="2 3">
    <name type="scientific">Anaerococcus prevotii ACS-065-V-Col13</name>
    <dbReference type="NCBI Taxonomy" id="879305"/>
    <lineage>
        <taxon>Bacteria</taxon>
        <taxon>Bacillati</taxon>
        <taxon>Bacillota</taxon>
        <taxon>Tissierellia</taxon>
        <taxon>Tissierellales</taxon>
        <taxon>Peptoniphilaceae</taxon>
        <taxon>Anaerococcus</taxon>
    </lineage>
</organism>
<name>F0GVV6_9FIRM</name>
<evidence type="ECO:0000313" key="2">
    <source>
        <dbReference type="EMBL" id="EGC82031.1"/>
    </source>
</evidence>
<dbReference type="InterPro" id="IPR036188">
    <property type="entry name" value="FAD/NAD-bd_sf"/>
</dbReference>
<dbReference type="SUPFAM" id="SSF51905">
    <property type="entry name" value="FAD/NAD(P)-binding domain"/>
    <property type="match status" value="1"/>
</dbReference>
<dbReference type="InterPro" id="IPR052189">
    <property type="entry name" value="L-asp_N-monooxygenase_NS-form"/>
</dbReference>
<dbReference type="PATRIC" id="fig|879305.3.peg.937"/>
<keyword evidence="3" id="KW-1185">Reference proteome</keyword>
<protein>
    <submittedName>
        <fullName evidence="2">Conserved domain protein</fullName>
    </submittedName>
</protein>
<gene>
    <name evidence="2" type="ORF">HMPREF9290_1032</name>
</gene>
<reference evidence="2 3" key="1">
    <citation type="submission" date="2011-01" db="EMBL/GenBank/DDBJ databases">
        <authorList>
            <person name="Durkin A.S."/>
            <person name="Madupu R."/>
            <person name="Torralba M."/>
            <person name="Gillis M."/>
            <person name="Methe B."/>
            <person name="Sutton G."/>
            <person name="Nelson K.E."/>
        </authorList>
    </citation>
    <scope>NUCLEOTIDE SEQUENCE [LARGE SCALE GENOMIC DNA]</scope>
    <source>
        <strain evidence="2 3">ACS-065-V-Col13</strain>
    </source>
</reference>
<dbReference type="AlphaFoldDB" id="F0GVV6"/>
<dbReference type="PANTHER" id="PTHR40254:SF1">
    <property type="entry name" value="BLR0577 PROTEIN"/>
    <property type="match status" value="1"/>
</dbReference>
<feature type="domain" description="FAD-dependent urate hydroxylase HpyO/Asp monooxygenase CreE-like FAD/NAD(P)-binding" evidence="1">
    <location>
        <begin position="4"/>
        <end position="152"/>
    </location>
</feature>
<dbReference type="STRING" id="879305.HMPREF9290_1032"/>
<dbReference type="EMBL" id="AEXM01000024">
    <property type="protein sequence ID" value="EGC82031.1"/>
    <property type="molecule type" value="Genomic_DNA"/>
</dbReference>
<dbReference type="PANTHER" id="PTHR40254">
    <property type="entry name" value="BLR0577 PROTEIN"/>
    <property type="match status" value="1"/>
</dbReference>
<evidence type="ECO:0000259" key="1">
    <source>
        <dbReference type="Pfam" id="PF13454"/>
    </source>
</evidence>
<proteinExistence type="predicted"/>